<proteinExistence type="predicted"/>
<dbReference type="Proteomes" id="UP000295510">
    <property type="component" value="Unassembled WGS sequence"/>
</dbReference>
<dbReference type="InterPro" id="IPR024409">
    <property type="entry name" value="DUF3833"/>
</dbReference>
<keyword evidence="1" id="KW-0732">Signal</keyword>
<feature type="chain" id="PRO_5020988489" evidence="1">
    <location>
        <begin position="30"/>
        <end position="185"/>
    </location>
</feature>
<sequence length="185" mass="21147">MMPLLPSRRRMLALALATLSLGLSGCASQDIRQYANERPVLDLSQYFNGKVMAHGVFQNRSGQVVRRFVVEMDGRWEGHQGVLDEWFTYADGTRERRIWRLTKHEGGRYTGTADDVVGQAEGQAVGNAFFWTYTLRLPVDGKVYEVRFDDWMYLVDEKVMLNRATMSKFGIRLGEVTLAFTKVDP</sequence>
<reference evidence="2 3" key="1">
    <citation type="submission" date="2019-03" db="EMBL/GenBank/DDBJ databases">
        <title>Genomic Encyclopedia of Type Strains, Phase IV (KMG-IV): sequencing the most valuable type-strain genomes for metagenomic binning, comparative biology and taxonomic classification.</title>
        <authorList>
            <person name="Goeker M."/>
        </authorList>
    </citation>
    <scope>NUCLEOTIDE SEQUENCE [LARGE SCALE GENOMIC DNA]</scope>
    <source>
        <strain evidence="2 3">DSM 19605</strain>
    </source>
</reference>
<name>A0A4R6UAJ9_9BURK</name>
<protein>
    <submittedName>
        <fullName evidence="2">Uncharacterized protein DUF3833</fullName>
    </submittedName>
</protein>
<evidence type="ECO:0000313" key="2">
    <source>
        <dbReference type="EMBL" id="TDQ41919.1"/>
    </source>
</evidence>
<dbReference type="Pfam" id="PF12915">
    <property type="entry name" value="DUF3833"/>
    <property type="match status" value="1"/>
</dbReference>
<keyword evidence="3" id="KW-1185">Reference proteome</keyword>
<dbReference type="OrthoDB" id="5296954at2"/>
<dbReference type="RefSeq" id="WP_133597998.1">
    <property type="nucleotide sequence ID" value="NZ_SNYL01000010.1"/>
</dbReference>
<dbReference type="EMBL" id="SNYL01000010">
    <property type="protein sequence ID" value="TDQ41919.1"/>
    <property type="molecule type" value="Genomic_DNA"/>
</dbReference>
<feature type="signal peptide" evidence="1">
    <location>
        <begin position="1"/>
        <end position="29"/>
    </location>
</feature>
<comment type="caution">
    <text evidence="2">The sequence shown here is derived from an EMBL/GenBank/DDBJ whole genome shotgun (WGS) entry which is preliminary data.</text>
</comment>
<accession>A0A4R6UAJ9</accession>
<dbReference type="AlphaFoldDB" id="A0A4R6UAJ9"/>
<evidence type="ECO:0000313" key="3">
    <source>
        <dbReference type="Proteomes" id="UP000295510"/>
    </source>
</evidence>
<evidence type="ECO:0000256" key="1">
    <source>
        <dbReference type="SAM" id="SignalP"/>
    </source>
</evidence>
<organism evidence="2 3">
    <name type="scientific">Tepidicella xavieri</name>
    <dbReference type="NCBI Taxonomy" id="360241"/>
    <lineage>
        <taxon>Bacteria</taxon>
        <taxon>Pseudomonadati</taxon>
        <taxon>Pseudomonadota</taxon>
        <taxon>Betaproteobacteria</taxon>
        <taxon>Burkholderiales</taxon>
        <taxon>Tepidicella</taxon>
    </lineage>
</organism>
<gene>
    <name evidence="2" type="ORF">DFR43_11075</name>
</gene>